<dbReference type="EMBL" id="HBFE01001985">
    <property type="protein sequence ID" value="CAD8725249.1"/>
    <property type="molecule type" value="Transcribed_RNA"/>
</dbReference>
<gene>
    <name evidence="1" type="ORF">EMAD1354_LOCUS1329</name>
</gene>
<dbReference type="InterPro" id="IPR009783">
    <property type="entry name" value="DUF1348"/>
</dbReference>
<evidence type="ECO:0000313" key="1">
    <source>
        <dbReference type="EMBL" id="CAD8725249.1"/>
    </source>
</evidence>
<name>A0A7S0T4L7_9RHOD</name>
<sequence length="218" mass="25747">MRRVSMLLQRHGRATLSTKFNGFVTAPTGGRSLRKMRWMSSKAADKFSSTEYSHRSSASRSNAMFDPWEWDPAPLPELLKREPVPPFTADTALLKVKAAEAAWNSRDPEKVALAYSLDSVWRNRDQIFRGREAIKSFLRSKWQRELDYRLEKNLWCFSANRIAVRFEYEWRDALSEAQATWYRTHGNELWEFDELGYMRWRDMSGNDIRIDKAERRLV</sequence>
<protein>
    <submittedName>
        <fullName evidence="1">Uncharacterized protein</fullName>
    </submittedName>
</protein>
<dbReference type="Pfam" id="PF07080">
    <property type="entry name" value="DUF1348"/>
    <property type="match status" value="1"/>
</dbReference>
<dbReference type="PANTHER" id="PTHR31757:SF0">
    <property type="entry name" value="SLL0781 PROTEIN"/>
    <property type="match status" value="1"/>
</dbReference>
<proteinExistence type="predicted"/>
<accession>A0A7S0T4L7</accession>
<dbReference type="PANTHER" id="PTHR31757">
    <property type="entry name" value="SLL0781 PROTEIN"/>
    <property type="match status" value="1"/>
</dbReference>
<reference evidence="1" key="1">
    <citation type="submission" date="2021-01" db="EMBL/GenBank/DDBJ databases">
        <authorList>
            <person name="Corre E."/>
            <person name="Pelletier E."/>
            <person name="Niang G."/>
            <person name="Scheremetjew M."/>
            <person name="Finn R."/>
            <person name="Kale V."/>
            <person name="Holt S."/>
            <person name="Cochrane G."/>
            <person name="Meng A."/>
            <person name="Brown T."/>
            <person name="Cohen L."/>
        </authorList>
    </citation>
    <scope>NUCLEOTIDE SEQUENCE</scope>
    <source>
        <strain evidence="1">CCMP3276</strain>
    </source>
</reference>
<dbReference type="Gene3D" id="3.10.450.50">
    <property type="match status" value="1"/>
</dbReference>
<dbReference type="AlphaFoldDB" id="A0A7S0T4L7"/>
<organism evidence="1">
    <name type="scientific">Erythrolobus madagascarensis</name>
    <dbReference type="NCBI Taxonomy" id="708628"/>
    <lineage>
        <taxon>Eukaryota</taxon>
        <taxon>Rhodophyta</taxon>
        <taxon>Bangiophyceae</taxon>
        <taxon>Porphyridiales</taxon>
        <taxon>Porphyridiaceae</taxon>
        <taxon>Erythrolobus</taxon>
    </lineage>
</organism>
<dbReference type="SUPFAM" id="SSF54427">
    <property type="entry name" value="NTF2-like"/>
    <property type="match status" value="1"/>
</dbReference>
<dbReference type="InterPro" id="IPR032710">
    <property type="entry name" value="NTF2-like_dom_sf"/>
</dbReference>